<dbReference type="InterPro" id="IPR050388">
    <property type="entry name" value="ABC_Ni/Peptide_Import"/>
</dbReference>
<keyword evidence="2" id="KW-0813">Transport</keyword>
<dbReference type="Pfam" id="PF00005">
    <property type="entry name" value="ABC_tran"/>
    <property type="match status" value="1"/>
</dbReference>
<dbReference type="SMART" id="SM00382">
    <property type="entry name" value="AAA"/>
    <property type="match status" value="1"/>
</dbReference>
<dbReference type="GO" id="GO:0016887">
    <property type="term" value="F:ATP hydrolysis activity"/>
    <property type="evidence" value="ECO:0007669"/>
    <property type="project" value="InterPro"/>
</dbReference>
<dbReference type="InterPro" id="IPR017871">
    <property type="entry name" value="ABC_transporter-like_CS"/>
</dbReference>
<dbReference type="PANTHER" id="PTHR43297">
    <property type="entry name" value="OLIGOPEPTIDE TRANSPORT ATP-BINDING PROTEIN APPD"/>
    <property type="match status" value="1"/>
</dbReference>
<keyword evidence="6" id="KW-0472">Membrane</keyword>
<evidence type="ECO:0000256" key="2">
    <source>
        <dbReference type="ARBA" id="ARBA00022448"/>
    </source>
</evidence>
<dbReference type="InterPro" id="IPR003593">
    <property type="entry name" value="AAA+_ATPase"/>
</dbReference>
<dbReference type="GO" id="GO:0005886">
    <property type="term" value="C:plasma membrane"/>
    <property type="evidence" value="ECO:0007669"/>
    <property type="project" value="UniProtKB-SubCell"/>
</dbReference>
<feature type="domain" description="ABC transporter" evidence="7">
    <location>
        <begin position="9"/>
        <end position="260"/>
    </location>
</feature>
<dbReference type="CDD" id="cd03257">
    <property type="entry name" value="ABC_NikE_OppD_transporters"/>
    <property type="match status" value="1"/>
</dbReference>
<proteinExistence type="predicted"/>
<sequence>MTGDKAPLLEVEGLKTYFRTNRGILKAVDGISFTIDAGKTLGIVGESGSGKSVTVRSIMNLLPPAVTINAGGSVLHKGQSIRSLGKAQAKHFWGVEMAMIFQDPMTSLNPVMRIGRQISAGPRFHLGLSRREARQRSLELLDVVGVPEAERRLDEYPHQLSGGMRQRVTIAIALACQPGLLIADEPTTALDVTVQKQILDLLGHLQEEQGMGMILITHDLGVVAGRTEEVAVMYAGRIVEFADTQTLFADMRHPYTEALFESIPKIEHPS</sequence>
<accession>A0A382SR50</accession>
<dbReference type="GO" id="GO:0015833">
    <property type="term" value="P:peptide transport"/>
    <property type="evidence" value="ECO:0007669"/>
    <property type="project" value="InterPro"/>
</dbReference>
<evidence type="ECO:0000313" key="8">
    <source>
        <dbReference type="EMBL" id="SVD12316.1"/>
    </source>
</evidence>
<dbReference type="AlphaFoldDB" id="A0A382SR50"/>
<evidence type="ECO:0000256" key="3">
    <source>
        <dbReference type="ARBA" id="ARBA00022475"/>
    </source>
</evidence>
<dbReference type="FunFam" id="3.40.50.300:FF:000016">
    <property type="entry name" value="Oligopeptide ABC transporter ATP-binding component"/>
    <property type="match status" value="1"/>
</dbReference>
<reference evidence="8" key="1">
    <citation type="submission" date="2018-05" db="EMBL/GenBank/DDBJ databases">
        <authorList>
            <person name="Lanie J.A."/>
            <person name="Ng W.-L."/>
            <person name="Kazmierczak K.M."/>
            <person name="Andrzejewski T.M."/>
            <person name="Davidsen T.M."/>
            <person name="Wayne K.J."/>
            <person name="Tettelin H."/>
            <person name="Glass J.I."/>
            <person name="Rusch D."/>
            <person name="Podicherti R."/>
            <person name="Tsui H.-C.T."/>
            <person name="Winkler M.E."/>
        </authorList>
    </citation>
    <scope>NUCLEOTIDE SEQUENCE</scope>
</reference>
<gene>
    <name evidence="8" type="ORF">METZ01_LOCUS365170</name>
</gene>
<organism evidence="8">
    <name type="scientific">marine metagenome</name>
    <dbReference type="NCBI Taxonomy" id="408172"/>
    <lineage>
        <taxon>unclassified sequences</taxon>
        <taxon>metagenomes</taxon>
        <taxon>ecological metagenomes</taxon>
    </lineage>
</organism>
<protein>
    <recommendedName>
        <fullName evidence="7">ABC transporter domain-containing protein</fullName>
    </recommendedName>
</protein>
<dbReference type="InterPro" id="IPR003439">
    <property type="entry name" value="ABC_transporter-like_ATP-bd"/>
</dbReference>
<dbReference type="Pfam" id="PF08352">
    <property type="entry name" value="oligo_HPY"/>
    <property type="match status" value="1"/>
</dbReference>
<dbReference type="EMBL" id="UINC01130934">
    <property type="protein sequence ID" value="SVD12316.1"/>
    <property type="molecule type" value="Genomic_DNA"/>
</dbReference>
<name>A0A382SR50_9ZZZZ</name>
<evidence type="ECO:0000256" key="5">
    <source>
        <dbReference type="ARBA" id="ARBA00022840"/>
    </source>
</evidence>
<keyword evidence="4" id="KW-0547">Nucleotide-binding</keyword>
<evidence type="ECO:0000256" key="4">
    <source>
        <dbReference type="ARBA" id="ARBA00022741"/>
    </source>
</evidence>
<dbReference type="GO" id="GO:0005524">
    <property type="term" value="F:ATP binding"/>
    <property type="evidence" value="ECO:0007669"/>
    <property type="project" value="UniProtKB-KW"/>
</dbReference>
<dbReference type="InterPro" id="IPR013563">
    <property type="entry name" value="Oligopep_ABC_C"/>
</dbReference>
<feature type="non-terminal residue" evidence="8">
    <location>
        <position position="270"/>
    </location>
</feature>
<evidence type="ECO:0000256" key="1">
    <source>
        <dbReference type="ARBA" id="ARBA00004202"/>
    </source>
</evidence>
<dbReference type="InterPro" id="IPR027417">
    <property type="entry name" value="P-loop_NTPase"/>
</dbReference>
<dbReference type="PANTHER" id="PTHR43297:SF2">
    <property type="entry name" value="DIPEPTIDE TRANSPORT ATP-BINDING PROTEIN DPPD"/>
    <property type="match status" value="1"/>
</dbReference>
<dbReference type="PROSITE" id="PS50893">
    <property type="entry name" value="ABC_TRANSPORTER_2"/>
    <property type="match status" value="1"/>
</dbReference>
<keyword evidence="3" id="KW-1003">Cell membrane</keyword>
<keyword evidence="5" id="KW-0067">ATP-binding</keyword>
<dbReference type="Gene3D" id="3.40.50.300">
    <property type="entry name" value="P-loop containing nucleotide triphosphate hydrolases"/>
    <property type="match status" value="1"/>
</dbReference>
<evidence type="ECO:0000259" key="7">
    <source>
        <dbReference type="PROSITE" id="PS50893"/>
    </source>
</evidence>
<dbReference type="PROSITE" id="PS00211">
    <property type="entry name" value="ABC_TRANSPORTER_1"/>
    <property type="match status" value="1"/>
</dbReference>
<comment type="subcellular location">
    <subcellularLocation>
        <location evidence="1">Cell membrane</location>
        <topology evidence="1">Peripheral membrane protein</topology>
    </subcellularLocation>
</comment>
<dbReference type="SUPFAM" id="SSF52540">
    <property type="entry name" value="P-loop containing nucleoside triphosphate hydrolases"/>
    <property type="match status" value="1"/>
</dbReference>
<evidence type="ECO:0000256" key="6">
    <source>
        <dbReference type="ARBA" id="ARBA00023136"/>
    </source>
</evidence>